<name>A0ABQ9USA1_SAGOE</name>
<dbReference type="Proteomes" id="UP001266305">
    <property type="component" value="Unassembled WGS sequence"/>
</dbReference>
<dbReference type="EMBL" id="JASSZA010000010">
    <property type="protein sequence ID" value="KAK2099944.1"/>
    <property type="molecule type" value="Genomic_DNA"/>
</dbReference>
<proteinExistence type="predicted"/>
<accession>A0ABQ9USA1</accession>
<keyword evidence="2" id="KW-1185">Reference proteome</keyword>
<comment type="caution">
    <text evidence="1">The sequence shown here is derived from an EMBL/GenBank/DDBJ whole genome shotgun (WGS) entry which is preliminary data.</text>
</comment>
<sequence length="120" mass="13754">MEALYTNNMLSGFDDCTQDVTGQLFSAQRQLSEKCVTWSAAVRELLCWYERSSILRECTWSSLSYRGAMLPASREEVRDDKTTIKCETSPPSSPRALRLDRLHKGALHTVSHEDIRDLRK</sequence>
<evidence type="ECO:0000313" key="1">
    <source>
        <dbReference type="EMBL" id="KAK2099944.1"/>
    </source>
</evidence>
<evidence type="ECO:0000313" key="2">
    <source>
        <dbReference type="Proteomes" id="UP001266305"/>
    </source>
</evidence>
<protein>
    <submittedName>
        <fullName evidence="1">Uncharacterized protein</fullName>
    </submittedName>
</protein>
<gene>
    <name evidence="1" type="ORF">P7K49_021292</name>
</gene>
<reference evidence="1 2" key="1">
    <citation type="submission" date="2023-05" db="EMBL/GenBank/DDBJ databases">
        <title>B98-5 Cell Line De Novo Hybrid Assembly: An Optical Mapping Approach.</title>
        <authorList>
            <person name="Kananen K."/>
            <person name="Auerbach J.A."/>
            <person name="Kautto E."/>
            <person name="Blachly J.S."/>
        </authorList>
    </citation>
    <scope>NUCLEOTIDE SEQUENCE [LARGE SCALE GENOMIC DNA]</scope>
    <source>
        <strain evidence="1">B95-8</strain>
        <tissue evidence="1">Cell line</tissue>
    </source>
</reference>
<organism evidence="1 2">
    <name type="scientific">Saguinus oedipus</name>
    <name type="common">Cotton-top tamarin</name>
    <name type="synonym">Oedipomidas oedipus</name>
    <dbReference type="NCBI Taxonomy" id="9490"/>
    <lineage>
        <taxon>Eukaryota</taxon>
        <taxon>Metazoa</taxon>
        <taxon>Chordata</taxon>
        <taxon>Craniata</taxon>
        <taxon>Vertebrata</taxon>
        <taxon>Euteleostomi</taxon>
        <taxon>Mammalia</taxon>
        <taxon>Eutheria</taxon>
        <taxon>Euarchontoglires</taxon>
        <taxon>Primates</taxon>
        <taxon>Haplorrhini</taxon>
        <taxon>Platyrrhini</taxon>
        <taxon>Cebidae</taxon>
        <taxon>Callitrichinae</taxon>
        <taxon>Saguinus</taxon>
    </lineage>
</organism>